<dbReference type="NCBIfam" id="TIGR00055">
    <property type="entry name" value="uppS"/>
    <property type="match status" value="1"/>
</dbReference>
<feature type="binding site" evidence="2">
    <location>
        <begin position="34"/>
        <end position="37"/>
    </location>
    <ligand>
        <name>substrate</name>
    </ligand>
</feature>
<dbReference type="CDD" id="cd00475">
    <property type="entry name" value="Cis_IPPS"/>
    <property type="match status" value="1"/>
</dbReference>
<feature type="binding site" evidence="2">
    <location>
        <position position="220"/>
    </location>
    <ligand>
        <name>Mg(2+)</name>
        <dbReference type="ChEBI" id="CHEBI:18420"/>
    </ligand>
</feature>
<reference evidence="3" key="1">
    <citation type="submission" date="2013-04" db="EMBL/GenBank/DDBJ databases">
        <title>The genome sequencing project of 58 acetic acid bacteria.</title>
        <authorList>
            <person name="Okamoto-Kainuma A."/>
            <person name="Ishikawa M."/>
            <person name="Umino S."/>
            <person name="Koizumi Y."/>
            <person name="Shiwa Y."/>
            <person name="Yoshikawa H."/>
            <person name="Matsutani M."/>
            <person name="Matsushita K."/>
        </authorList>
    </citation>
    <scope>NUCLEOTIDE SEQUENCE</scope>
    <source>
        <strain evidence="3">NBRC 106556</strain>
    </source>
</reference>
<feature type="active site" evidence="2">
    <location>
        <position position="33"/>
    </location>
</feature>
<feature type="binding site" evidence="2">
    <location>
        <position position="82"/>
    </location>
    <ligand>
        <name>substrate</name>
    </ligand>
</feature>
<comment type="similarity">
    <text evidence="2">Belongs to the UPP synthase family.</text>
</comment>
<comment type="caution">
    <text evidence="3">The sequence shown here is derived from an EMBL/GenBank/DDBJ whole genome shotgun (WGS) entry which is preliminary data.</text>
</comment>
<evidence type="ECO:0000313" key="3">
    <source>
        <dbReference type="EMBL" id="GBR43807.1"/>
    </source>
</evidence>
<dbReference type="InterPro" id="IPR036424">
    <property type="entry name" value="UPP_synth-like_sf"/>
</dbReference>
<feature type="binding site" evidence="2">
    <location>
        <position position="201"/>
    </location>
    <ligand>
        <name>substrate</name>
    </ligand>
</feature>
<feature type="binding site" evidence="2">
    <location>
        <position position="84"/>
    </location>
    <ligand>
        <name>substrate</name>
    </ligand>
</feature>
<dbReference type="PANTHER" id="PTHR10291:SF0">
    <property type="entry name" value="DEHYDRODOLICHYL DIPHOSPHATE SYNTHASE 2"/>
    <property type="match status" value="1"/>
</dbReference>
<dbReference type="HAMAP" id="MF_01139">
    <property type="entry name" value="ISPT"/>
    <property type="match status" value="1"/>
</dbReference>
<comment type="function">
    <text evidence="2">Catalyzes the condensation of isopentenyl diphosphate (IPP) with allylic pyrophosphates generating different type of terpenoids.</text>
</comment>
<sequence>MSSGSSPFSQDCYTALDEGGVTVPPQHMAIIMDGNGRWAQARGLPVVAGHRKGAEAVQRSVKLAIREGVRYLTLYAFSSENWRRPAAEIGDLTSLLRFYLRHKLDELDAQGVRLRVIGEPERFEGALYDELLRAEKRTLNNDRLTLTLALSYGGRADIVRTAQRLARSVAQGEMAPEAIDEACFERSLQTGDMPPPDMLIRTSGERRLSNFLLWESAYAELVFLDVLWPDFGEDDFLEALNIYAGRQRRFGGRSA</sequence>
<keyword evidence="4" id="KW-1185">Reference proteome</keyword>
<evidence type="ECO:0000256" key="1">
    <source>
        <dbReference type="ARBA" id="ARBA00022679"/>
    </source>
</evidence>
<feature type="binding site" evidence="2">
    <location>
        <position position="33"/>
    </location>
    <ligand>
        <name>Mg(2+)</name>
        <dbReference type="ChEBI" id="CHEBI:18420"/>
    </ligand>
</feature>
<dbReference type="InterPro" id="IPR018520">
    <property type="entry name" value="UPP_synth-like_CS"/>
</dbReference>
<accession>A0ABQ0QGA2</accession>
<dbReference type="EMBL" id="BAQB01000001">
    <property type="protein sequence ID" value="GBR43807.1"/>
    <property type="molecule type" value="Genomic_DNA"/>
</dbReference>
<feature type="binding site" evidence="2">
    <location>
        <begin position="207"/>
        <end position="209"/>
    </location>
    <ligand>
        <name>substrate</name>
    </ligand>
</feature>
<name>A0ABQ0QGA2_9PROT</name>
<feature type="binding site" evidence="2">
    <location>
        <position position="50"/>
    </location>
    <ligand>
        <name>substrate</name>
    </ligand>
</feature>
<keyword evidence="2" id="KW-0460">Magnesium</keyword>
<dbReference type="Gene3D" id="3.40.1180.10">
    <property type="entry name" value="Decaprenyl diphosphate synthase-like"/>
    <property type="match status" value="1"/>
</dbReference>
<proteinExistence type="inferred from homology"/>
<feature type="active site" description="Proton acceptor" evidence="2">
    <location>
        <position position="81"/>
    </location>
</feature>
<comment type="cofactor">
    <cofactor evidence="2">
        <name>Mg(2+)</name>
        <dbReference type="ChEBI" id="CHEBI:18420"/>
    </cofactor>
    <text evidence="2">Binds 2 magnesium ions per subunit.</text>
</comment>
<feature type="binding site" evidence="2">
    <location>
        <begin position="78"/>
        <end position="80"/>
    </location>
    <ligand>
        <name>substrate</name>
    </ligand>
</feature>
<evidence type="ECO:0000256" key="2">
    <source>
        <dbReference type="HAMAP-Rule" id="MF_01139"/>
    </source>
</evidence>
<comment type="subunit">
    <text evidence="2">Homodimer.</text>
</comment>
<comment type="caution">
    <text evidence="2">Lacks conserved residue(s) required for the propagation of feature annotation.</text>
</comment>
<dbReference type="Pfam" id="PF01255">
    <property type="entry name" value="Prenyltransf"/>
    <property type="match status" value="1"/>
</dbReference>
<dbReference type="PANTHER" id="PTHR10291">
    <property type="entry name" value="DEHYDRODOLICHYL DIPHOSPHATE SYNTHASE FAMILY MEMBER"/>
    <property type="match status" value="1"/>
</dbReference>
<evidence type="ECO:0000313" key="4">
    <source>
        <dbReference type="Proteomes" id="UP001062443"/>
    </source>
</evidence>
<dbReference type="SUPFAM" id="SSF64005">
    <property type="entry name" value="Undecaprenyl diphosphate synthase"/>
    <property type="match status" value="1"/>
</dbReference>
<protein>
    <recommendedName>
        <fullName evidence="2">Isoprenyl transferase</fullName>
        <ecNumber evidence="2">2.5.1.-</ecNumber>
    </recommendedName>
</protein>
<dbReference type="Proteomes" id="UP001062443">
    <property type="component" value="Unassembled WGS sequence"/>
</dbReference>
<feature type="binding site" evidence="2">
    <location>
        <position position="38"/>
    </location>
    <ligand>
        <name>substrate</name>
    </ligand>
</feature>
<dbReference type="InterPro" id="IPR001441">
    <property type="entry name" value="UPP_synth-like"/>
</dbReference>
<dbReference type="PROSITE" id="PS01066">
    <property type="entry name" value="UPP_SYNTHASE"/>
    <property type="match status" value="1"/>
</dbReference>
<dbReference type="EC" id="2.5.1.-" evidence="2"/>
<keyword evidence="1 2" id="KW-0808">Transferase</keyword>
<keyword evidence="2" id="KW-0479">Metal-binding</keyword>
<gene>
    <name evidence="3" type="ORF">AA106556_0219</name>
</gene>
<organism evidence="3 4">
    <name type="scientific">Neokomagataea tanensis NBRC 106556</name>
    <dbReference type="NCBI Taxonomy" id="1223519"/>
    <lineage>
        <taxon>Bacteria</taxon>
        <taxon>Pseudomonadati</taxon>
        <taxon>Pseudomonadota</taxon>
        <taxon>Alphaproteobacteria</taxon>
        <taxon>Acetobacterales</taxon>
        <taxon>Acetobacteraceae</taxon>
        <taxon>Neokomagataea</taxon>
    </lineage>
</organism>